<dbReference type="EMBL" id="JADPIE010000005">
    <property type="protein sequence ID" value="MBF8437371.1"/>
    <property type="molecule type" value="Genomic_DNA"/>
</dbReference>
<dbReference type="GO" id="GO:0008324">
    <property type="term" value="F:monoatomic cation transmembrane transporter activity"/>
    <property type="evidence" value="ECO:0007669"/>
    <property type="project" value="InterPro"/>
</dbReference>
<evidence type="ECO:0000259" key="7">
    <source>
        <dbReference type="Pfam" id="PF01545"/>
    </source>
</evidence>
<feature type="transmembrane region" description="Helical" evidence="6">
    <location>
        <begin position="164"/>
        <end position="183"/>
    </location>
</feature>
<feature type="transmembrane region" description="Helical" evidence="6">
    <location>
        <begin position="123"/>
        <end position="143"/>
    </location>
</feature>
<evidence type="ECO:0000256" key="2">
    <source>
        <dbReference type="ARBA" id="ARBA00022448"/>
    </source>
</evidence>
<reference evidence="8" key="1">
    <citation type="submission" date="2020-11" db="EMBL/GenBank/DDBJ databases">
        <title>Halonatronomonas betainensis gen. nov., sp. nov. a novel haloalkaliphilic representative of the family Halanaerobiacae capable of betaine degradation.</title>
        <authorList>
            <person name="Boltyanskaya Y."/>
            <person name="Kevbrin V."/>
            <person name="Detkova E."/>
            <person name="Grouzdev D.S."/>
            <person name="Koziaeva V."/>
            <person name="Zhilina T."/>
        </authorList>
    </citation>
    <scope>NUCLEOTIDE SEQUENCE</scope>
    <source>
        <strain evidence="8">Z-7014</strain>
    </source>
</reference>
<dbReference type="GO" id="GO:0016020">
    <property type="term" value="C:membrane"/>
    <property type="evidence" value="ECO:0007669"/>
    <property type="project" value="UniProtKB-SubCell"/>
</dbReference>
<comment type="subcellular location">
    <subcellularLocation>
        <location evidence="1">Membrane</location>
        <topology evidence="1">Multi-pass membrane protein</topology>
    </subcellularLocation>
</comment>
<accession>A0A931AWI2</accession>
<dbReference type="Proteomes" id="UP000621436">
    <property type="component" value="Unassembled WGS sequence"/>
</dbReference>
<dbReference type="PANTHER" id="PTHR43840:SF15">
    <property type="entry name" value="MITOCHONDRIAL METAL TRANSPORTER 1-RELATED"/>
    <property type="match status" value="1"/>
</dbReference>
<organism evidence="8 9">
    <name type="scientific">Halonatronomonas betaini</name>
    <dbReference type="NCBI Taxonomy" id="2778430"/>
    <lineage>
        <taxon>Bacteria</taxon>
        <taxon>Bacillati</taxon>
        <taxon>Bacillota</taxon>
        <taxon>Clostridia</taxon>
        <taxon>Halanaerobiales</taxon>
        <taxon>Halarsenatibacteraceae</taxon>
        <taxon>Halonatronomonas</taxon>
    </lineage>
</organism>
<dbReference type="InterPro" id="IPR027469">
    <property type="entry name" value="Cation_efflux_TMD_sf"/>
</dbReference>
<comment type="caution">
    <text evidence="8">The sequence shown here is derived from an EMBL/GenBank/DDBJ whole genome shotgun (WGS) entry which is preliminary data.</text>
</comment>
<dbReference type="Pfam" id="PF01545">
    <property type="entry name" value="Cation_efflux"/>
    <property type="match status" value="1"/>
</dbReference>
<dbReference type="AlphaFoldDB" id="A0A931AWI2"/>
<keyword evidence="3 6" id="KW-0812">Transmembrane</keyword>
<dbReference type="RefSeq" id="WP_270454344.1">
    <property type="nucleotide sequence ID" value="NZ_JADPIE010000005.1"/>
</dbReference>
<proteinExistence type="predicted"/>
<dbReference type="InterPro" id="IPR050291">
    <property type="entry name" value="CDF_Transporter"/>
</dbReference>
<evidence type="ECO:0000313" key="8">
    <source>
        <dbReference type="EMBL" id="MBF8437371.1"/>
    </source>
</evidence>
<name>A0A931AWI2_9FIRM</name>
<keyword evidence="9" id="KW-1185">Reference proteome</keyword>
<evidence type="ECO:0000256" key="5">
    <source>
        <dbReference type="ARBA" id="ARBA00023136"/>
    </source>
</evidence>
<evidence type="ECO:0000256" key="4">
    <source>
        <dbReference type="ARBA" id="ARBA00022989"/>
    </source>
</evidence>
<keyword evidence="4 6" id="KW-1133">Transmembrane helix</keyword>
<feature type="domain" description="Cation efflux protein transmembrane" evidence="7">
    <location>
        <begin position="26"/>
        <end position="217"/>
    </location>
</feature>
<dbReference type="Gene3D" id="1.20.1510.10">
    <property type="entry name" value="Cation efflux protein transmembrane domain"/>
    <property type="match status" value="1"/>
</dbReference>
<feature type="transmembrane region" description="Helical" evidence="6">
    <location>
        <begin position="90"/>
        <end position="111"/>
    </location>
</feature>
<feature type="transmembrane region" description="Helical" evidence="6">
    <location>
        <begin position="195"/>
        <end position="214"/>
    </location>
</feature>
<evidence type="ECO:0000256" key="3">
    <source>
        <dbReference type="ARBA" id="ARBA00022692"/>
    </source>
</evidence>
<evidence type="ECO:0000313" key="9">
    <source>
        <dbReference type="Proteomes" id="UP000621436"/>
    </source>
</evidence>
<dbReference type="InterPro" id="IPR058533">
    <property type="entry name" value="Cation_efflux_TM"/>
</dbReference>
<dbReference type="PANTHER" id="PTHR43840">
    <property type="entry name" value="MITOCHONDRIAL METAL TRANSPORTER 1-RELATED"/>
    <property type="match status" value="1"/>
</dbReference>
<evidence type="ECO:0000256" key="6">
    <source>
        <dbReference type="SAM" id="Phobius"/>
    </source>
</evidence>
<dbReference type="SUPFAM" id="SSF161111">
    <property type="entry name" value="Cation efflux protein transmembrane domain-like"/>
    <property type="match status" value="1"/>
</dbReference>
<feature type="transmembrane region" description="Helical" evidence="6">
    <location>
        <begin position="49"/>
        <end position="70"/>
    </location>
</feature>
<keyword evidence="5 6" id="KW-0472">Membrane</keyword>
<gene>
    <name evidence="8" type="ORF">I0Q91_09790</name>
</gene>
<sequence length="224" mass="25718">MVSIKDLMEKTDKKESVRKEKLLRAAWMVSFLAPLSTFIAYYLGETPVLLAIFLRRTNEFMALFLAWVIYIKSCQAEVSGQNEESDKLEFLSGMIMGIVMIISGFIILYSAINQLINQQPPGWLIPGIFISVAGMFVNGFFWYKNYNLNKSSYSLIMDNQWKFYRAKTLMDIVVLISLVITFYDLLGERSWLSDPIGAIVVVGFIWFSAVQILYNGIKKRPELI</sequence>
<feature type="transmembrane region" description="Helical" evidence="6">
    <location>
        <begin position="21"/>
        <end position="43"/>
    </location>
</feature>
<protein>
    <submittedName>
        <fullName evidence="8">Cation transporter</fullName>
    </submittedName>
</protein>
<keyword evidence="2" id="KW-0813">Transport</keyword>
<evidence type="ECO:0000256" key="1">
    <source>
        <dbReference type="ARBA" id="ARBA00004141"/>
    </source>
</evidence>